<dbReference type="EnsemblBacteria" id="BAG00556">
    <property type="protein sequence ID" value="BAG00556"/>
    <property type="gene ID" value="MAE_07340"/>
</dbReference>
<protein>
    <submittedName>
        <fullName evidence="1">Uncharacterized protein</fullName>
    </submittedName>
</protein>
<reference evidence="1 2" key="1">
    <citation type="journal article" date="2007" name="DNA Res.">
        <title>Complete genomic structure of the bloom-forming toxic cyanobacterium Microcystis aeruginosa NIES-843.</title>
        <authorList>
            <person name="Kaneko T."/>
            <person name="Nakajima N."/>
            <person name="Okamoto S."/>
            <person name="Suzuki I."/>
            <person name="Tanabe Y."/>
            <person name="Tamaoki M."/>
            <person name="Nakamura Y."/>
            <person name="Kasai F."/>
            <person name="Watanabe A."/>
            <person name="Kawashima K."/>
            <person name="Kishida Y."/>
            <person name="Ono A."/>
            <person name="Shimizu Y."/>
            <person name="Takahashi C."/>
            <person name="Minami C."/>
            <person name="Fujishiro T."/>
            <person name="Kohara M."/>
            <person name="Katoh M."/>
            <person name="Nakazaki N."/>
            <person name="Nakayama S."/>
            <person name="Yamada M."/>
            <person name="Tabata S."/>
            <person name="Watanabe M.M."/>
        </authorList>
    </citation>
    <scope>NUCLEOTIDE SEQUENCE [LARGE SCALE GENOMIC DNA]</scope>
    <source>
        <strain evidence="2">NIES-843 / IAM M-247</strain>
    </source>
</reference>
<dbReference type="Proteomes" id="UP000001510">
    <property type="component" value="Chromosome"/>
</dbReference>
<proteinExistence type="predicted"/>
<dbReference type="HOGENOM" id="CLU_3119803_0_0_3"/>
<dbReference type="AlphaFoldDB" id="B0JQ97"/>
<name>B0JQ97_MICAN</name>
<gene>
    <name evidence="1" type="ordered locus">MAE_07340</name>
</gene>
<keyword evidence="2" id="KW-1185">Reference proteome</keyword>
<dbReference type="EMBL" id="AP009552">
    <property type="protein sequence ID" value="BAG00556.1"/>
    <property type="molecule type" value="Genomic_DNA"/>
</dbReference>
<sequence length="50" mass="5651">MGRTHNLINLVNSTRIIAFSRCRINPQGESPWLGKLREQNSGCAKSRLIL</sequence>
<organism evidence="1 2">
    <name type="scientific">Microcystis aeruginosa (strain NIES-843 / IAM M-2473)</name>
    <dbReference type="NCBI Taxonomy" id="449447"/>
    <lineage>
        <taxon>Bacteria</taxon>
        <taxon>Bacillati</taxon>
        <taxon>Cyanobacteriota</taxon>
        <taxon>Cyanophyceae</taxon>
        <taxon>Oscillatoriophycideae</taxon>
        <taxon>Chroococcales</taxon>
        <taxon>Microcystaceae</taxon>
        <taxon>Microcystis</taxon>
    </lineage>
</organism>
<accession>B0JQ97</accession>
<evidence type="ECO:0000313" key="2">
    <source>
        <dbReference type="Proteomes" id="UP000001510"/>
    </source>
</evidence>
<dbReference type="PaxDb" id="449447-MAE_07340"/>
<dbReference type="KEGG" id="mar:MAE_07340"/>
<evidence type="ECO:0000313" key="1">
    <source>
        <dbReference type="EMBL" id="BAG00556.1"/>
    </source>
</evidence>